<dbReference type="RefSeq" id="WP_208339739.1">
    <property type="nucleotide sequence ID" value="NZ_CAWQFN010000563.1"/>
</dbReference>
<evidence type="ECO:0000313" key="3">
    <source>
        <dbReference type="Proteomes" id="UP000667802"/>
    </source>
</evidence>
<organism evidence="2 3">
    <name type="scientific">Aetokthonos hydrillicola Thurmond2011</name>
    <dbReference type="NCBI Taxonomy" id="2712845"/>
    <lineage>
        <taxon>Bacteria</taxon>
        <taxon>Bacillati</taxon>
        <taxon>Cyanobacteriota</taxon>
        <taxon>Cyanophyceae</taxon>
        <taxon>Nostocales</taxon>
        <taxon>Hapalosiphonaceae</taxon>
        <taxon>Aetokthonos</taxon>
    </lineage>
</organism>
<dbReference type="Gene3D" id="3.10.450.40">
    <property type="match status" value="1"/>
</dbReference>
<keyword evidence="3" id="KW-1185">Reference proteome</keyword>
<evidence type="ECO:0000259" key="1">
    <source>
        <dbReference type="Pfam" id="PF04965"/>
    </source>
</evidence>
<dbReference type="AlphaFoldDB" id="A0AAP5M9I8"/>
<evidence type="ECO:0000313" key="2">
    <source>
        <dbReference type="EMBL" id="MDR9894738.1"/>
    </source>
</evidence>
<protein>
    <submittedName>
        <fullName evidence="2">GPW/gp25 family protein</fullName>
    </submittedName>
</protein>
<dbReference type="Pfam" id="PF04965">
    <property type="entry name" value="GPW_gp25"/>
    <property type="match status" value="1"/>
</dbReference>
<dbReference type="EMBL" id="JAALHA020000003">
    <property type="protein sequence ID" value="MDR9894738.1"/>
    <property type="molecule type" value="Genomic_DNA"/>
</dbReference>
<name>A0AAP5M9I8_9CYAN</name>
<comment type="caution">
    <text evidence="2">The sequence shown here is derived from an EMBL/GenBank/DDBJ whole genome shotgun (WGS) entry which is preliminary data.</text>
</comment>
<dbReference type="SUPFAM" id="SSF160719">
    <property type="entry name" value="gpW/gp25-like"/>
    <property type="match status" value="1"/>
</dbReference>
<reference evidence="3" key="1">
    <citation type="journal article" date="2021" name="Science">
        <title>Hunting the eagle killer: A cyanobacterial neurotoxin causes vacuolar myelinopathy.</title>
        <authorList>
            <person name="Breinlinger S."/>
            <person name="Phillips T.J."/>
            <person name="Haram B.N."/>
            <person name="Mares J."/>
            <person name="Martinez Yerena J.A."/>
            <person name="Hrouzek P."/>
            <person name="Sobotka R."/>
            <person name="Henderson W.M."/>
            <person name="Schmieder P."/>
            <person name="Williams S.M."/>
            <person name="Lauderdale J.D."/>
            <person name="Wilde H.D."/>
            <person name="Gerrin W."/>
            <person name="Kust A."/>
            <person name="Washington J.W."/>
            <person name="Wagner C."/>
            <person name="Geier B."/>
            <person name="Liebeke M."/>
            <person name="Enke H."/>
            <person name="Niedermeyer T.H.J."/>
            <person name="Wilde S.B."/>
        </authorList>
    </citation>
    <scope>NUCLEOTIDE SEQUENCE [LARGE SCALE GENOMIC DNA]</scope>
    <source>
        <strain evidence="3">Thurmond2011</strain>
    </source>
</reference>
<proteinExistence type="predicted"/>
<dbReference type="Proteomes" id="UP000667802">
    <property type="component" value="Unassembled WGS sequence"/>
</dbReference>
<feature type="domain" description="IraD/Gp25-like" evidence="1">
    <location>
        <begin position="20"/>
        <end position="107"/>
    </location>
</feature>
<sequence length="118" mass="13350">MEIAYPFRIDGRGRIAETTENEHIRQMIEQVLFTNPGERVNRPDFGCGLLQLIFAPNSEELAAATEFIVKGALEQWLGDVIQPEAVDVTAIDSSLQVTIAYLVRRTQQRQIDSFSREV</sequence>
<dbReference type="InterPro" id="IPR007048">
    <property type="entry name" value="IraD/Gp25-like"/>
</dbReference>
<gene>
    <name evidence="2" type="ORF">G7B40_009170</name>
</gene>
<accession>A0AAP5M9I8</accession>